<name>A0A518F168_9BACT</name>
<protein>
    <submittedName>
        <fullName evidence="2">Uncharacterized protein</fullName>
    </submittedName>
</protein>
<feature type="region of interest" description="Disordered" evidence="1">
    <location>
        <begin position="1"/>
        <end position="36"/>
    </location>
</feature>
<reference evidence="2 3" key="1">
    <citation type="submission" date="2019-02" db="EMBL/GenBank/DDBJ databases">
        <title>Deep-cultivation of Planctomycetes and their phenomic and genomic characterization uncovers novel biology.</title>
        <authorList>
            <person name="Wiegand S."/>
            <person name="Jogler M."/>
            <person name="Boedeker C."/>
            <person name="Pinto D."/>
            <person name="Vollmers J."/>
            <person name="Rivas-Marin E."/>
            <person name="Kohn T."/>
            <person name="Peeters S.H."/>
            <person name="Heuer A."/>
            <person name="Rast P."/>
            <person name="Oberbeckmann S."/>
            <person name="Bunk B."/>
            <person name="Jeske O."/>
            <person name="Meyerdierks A."/>
            <person name="Storesund J.E."/>
            <person name="Kallscheuer N."/>
            <person name="Luecker S."/>
            <person name="Lage O.M."/>
            <person name="Pohl T."/>
            <person name="Merkel B.J."/>
            <person name="Hornburger P."/>
            <person name="Mueller R.-W."/>
            <person name="Bruemmer F."/>
            <person name="Labrenz M."/>
            <person name="Spormann A.M."/>
            <person name="Op den Camp H."/>
            <person name="Overmann J."/>
            <person name="Amann R."/>
            <person name="Jetten M.S.M."/>
            <person name="Mascher T."/>
            <person name="Medema M.H."/>
            <person name="Devos D.P."/>
            <person name="Kaster A.-K."/>
            <person name="Ovreas L."/>
            <person name="Rohde M."/>
            <person name="Galperin M.Y."/>
            <person name="Jogler C."/>
        </authorList>
    </citation>
    <scope>NUCLEOTIDE SEQUENCE [LARGE SCALE GENOMIC DNA]</scope>
    <source>
        <strain evidence="2 3">Poly30</strain>
    </source>
</reference>
<proteinExistence type="predicted"/>
<dbReference type="AlphaFoldDB" id="A0A518F168"/>
<dbReference type="RefSeq" id="WP_419190747.1">
    <property type="nucleotide sequence ID" value="NZ_CP036434.1"/>
</dbReference>
<evidence type="ECO:0000256" key="1">
    <source>
        <dbReference type="SAM" id="MobiDB-lite"/>
    </source>
</evidence>
<gene>
    <name evidence="2" type="ORF">Poly30_56480</name>
</gene>
<feature type="compositionally biased region" description="Polar residues" evidence="1">
    <location>
        <begin position="1"/>
        <end position="17"/>
    </location>
</feature>
<sequence length="162" mass="17128">MSQPQPASEDNVSSTTHFRLVPEESVSGQTPAQDPRVPSMMSAALLVPEAEFAARAVGMPSDARLACAEIPLIASLARIRSEADAAIALTGVIETLARRFQVQLPCGALHDGMIGFILPSKVNLADVARTIDESLLGQVRATDLQGALKVRMEAQVTPMAPL</sequence>
<evidence type="ECO:0000313" key="3">
    <source>
        <dbReference type="Proteomes" id="UP000320390"/>
    </source>
</evidence>
<evidence type="ECO:0000313" key="2">
    <source>
        <dbReference type="EMBL" id="QDV10086.1"/>
    </source>
</evidence>
<dbReference type="Proteomes" id="UP000320390">
    <property type="component" value="Chromosome"/>
</dbReference>
<dbReference type="EMBL" id="CP036434">
    <property type="protein sequence ID" value="QDV10086.1"/>
    <property type="molecule type" value="Genomic_DNA"/>
</dbReference>
<organism evidence="2 3">
    <name type="scientific">Saltatorellus ferox</name>
    <dbReference type="NCBI Taxonomy" id="2528018"/>
    <lineage>
        <taxon>Bacteria</taxon>
        <taxon>Pseudomonadati</taxon>
        <taxon>Planctomycetota</taxon>
        <taxon>Planctomycetia</taxon>
        <taxon>Planctomycetia incertae sedis</taxon>
        <taxon>Saltatorellus</taxon>
    </lineage>
</organism>
<accession>A0A518F168</accession>
<keyword evidence="3" id="KW-1185">Reference proteome</keyword>